<evidence type="ECO:0000256" key="1">
    <source>
        <dbReference type="SAM" id="Phobius"/>
    </source>
</evidence>
<keyword evidence="1" id="KW-0812">Transmembrane</keyword>
<proteinExistence type="predicted"/>
<keyword evidence="1" id="KW-0472">Membrane</keyword>
<reference evidence="2 3" key="1">
    <citation type="submission" date="2021-06" db="EMBL/GenBank/DDBJ databases">
        <title>Actinoplanes lichenicola sp. nov., and Actinoplanes ovalisporus sp. nov., isolated from lichen in Thailand.</title>
        <authorList>
            <person name="Saeng-In P."/>
            <person name="Kanchanasin P."/>
            <person name="Yuki M."/>
            <person name="Kudo T."/>
            <person name="Ohkuma M."/>
            <person name="Phongsopitanun W."/>
            <person name="Tanasupawat S."/>
        </authorList>
    </citation>
    <scope>NUCLEOTIDE SEQUENCE [LARGE SCALE GENOMIC DNA]</scope>
    <source>
        <strain evidence="2 3">NBRC 110975</strain>
    </source>
</reference>
<dbReference type="RefSeq" id="WP_215790158.1">
    <property type="nucleotide sequence ID" value="NZ_JAHKKG010000007.1"/>
</dbReference>
<sequence length="88" mass="9395">MRNPDPNAPAWVAVAREFAGDGTTPAGILRRVRDREPGSLSGGLIVTGLVMGFGVPIRTAMDTVRWQGLGAGHSMTDDELNELLAPYF</sequence>
<keyword evidence="1" id="KW-1133">Transmembrane helix</keyword>
<name>A0ABS5YWP5_9ACTN</name>
<accession>A0ABS5YWP5</accession>
<organism evidence="2 3">
    <name type="scientific">Paractinoplanes bogorensis</name>
    <dbReference type="NCBI Taxonomy" id="1610840"/>
    <lineage>
        <taxon>Bacteria</taxon>
        <taxon>Bacillati</taxon>
        <taxon>Actinomycetota</taxon>
        <taxon>Actinomycetes</taxon>
        <taxon>Micromonosporales</taxon>
        <taxon>Micromonosporaceae</taxon>
        <taxon>Paractinoplanes</taxon>
    </lineage>
</organism>
<keyword evidence="3" id="KW-1185">Reference proteome</keyword>
<gene>
    <name evidence="2" type="ORF">KOI35_23745</name>
</gene>
<evidence type="ECO:0000313" key="3">
    <source>
        <dbReference type="Proteomes" id="UP001519654"/>
    </source>
</evidence>
<comment type="caution">
    <text evidence="2">The sequence shown here is derived from an EMBL/GenBank/DDBJ whole genome shotgun (WGS) entry which is preliminary data.</text>
</comment>
<feature type="transmembrane region" description="Helical" evidence="1">
    <location>
        <begin position="39"/>
        <end position="57"/>
    </location>
</feature>
<dbReference type="EMBL" id="JAHKKG010000007">
    <property type="protein sequence ID" value="MBU2666525.1"/>
    <property type="molecule type" value="Genomic_DNA"/>
</dbReference>
<dbReference type="Proteomes" id="UP001519654">
    <property type="component" value="Unassembled WGS sequence"/>
</dbReference>
<evidence type="ECO:0000313" key="2">
    <source>
        <dbReference type="EMBL" id="MBU2666525.1"/>
    </source>
</evidence>
<protein>
    <submittedName>
        <fullName evidence="2">Uncharacterized protein</fullName>
    </submittedName>
</protein>